<keyword evidence="4" id="KW-1185">Reference proteome</keyword>
<dbReference type="InterPro" id="IPR011993">
    <property type="entry name" value="PH-like_dom_sf"/>
</dbReference>
<dbReference type="InterPro" id="IPR051482">
    <property type="entry name" value="Cholesterol_transport"/>
</dbReference>
<evidence type="ECO:0000313" key="3">
    <source>
        <dbReference type="EMBL" id="CAD5112840.1"/>
    </source>
</evidence>
<dbReference type="GO" id="GO:0032934">
    <property type="term" value="F:sterol binding"/>
    <property type="evidence" value="ECO:0007669"/>
    <property type="project" value="TreeGrafter"/>
</dbReference>
<dbReference type="EMBL" id="CAJFCJ010000003">
    <property type="protein sequence ID" value="CAD5112840.1"/>
    <property type="molecule type" value="Genomic_DNA"/>
</dbReference>
<dbReference type="PANTHER" id="PTHR23319">
    <property type="entry name" value="GRAM DOMAIN CONTAINING 1B, ISOFORM E"/>
    <property type="match status" value="1"/>
</dbReference>
<proteinExistence type="predicted"/>
<dbReference type="SMART" id="SM00568">
    <property type="entry name" value="GRAM"/>
    <property type="match status" value="1"/>
</dbReference>
<organism evidence="3 4">
    <name type="scientific">Dimorphilus gyrociliatus</name>
    <dbReference type="NCBI Taxonomy" id="2664684"/>
    <lineage>
        <taxon>Eukaryota</taxon>
        <taxon>Metazoa</taxon>
        <taxon>Spiralia</taxon>
        <taxon>Lophotrochozoa</taxon>
        <taxon>Annelida</taxon>
        <taxon>Polychaeta</taxon>
        <taxon>Polychaeta incertae sedis</taxon>
        <taxon>Dinophilidae</taxon>
        <taxon>Dimorphilus</taxon>
    </lineage>
</organism>
<evidence type="ECO:0000259" key="2">
    <source>
        <dbReference type="SMART" id="SM00568"/>
    </source>
</evidence>
<gene>
    <name evidence="3" type="ORF">DGYR_LOCUS1910</name>
</gene>
<feature type="domain" description="GRAM" evidence="2">
    <location>
        <begin position="29"/>
        <end position="96"/>
    </location>
</feature>
<dbReference type="GO" id="GO:0005886">
    <property type="term" value="C:plasma membrane"/>
    <property type="evidence" value="ECO:0007669"/>
    <property type="project" value="TreeGrafter"/>
</dbReference>
<keyword evidence="1" id="KW-0472">Membrane</keyword>
<comment type="caution">
    <text evidence="3">The sequence shown here is derived from an EMBL/GenBank/DDBJ whole genome shotgun (WGS) entry which is preliminary data.</text>
</comment>
<dbReference type="GO" id="GO:0120015">
    <property type="term" value="F:sterol transfer activity"/>
    <property type="evidence" value="ECO:0007669"/>
    <property type="project" value="TreeGrafter"/>
</dbReference>
<feature type="transmembrane region" description="Helical" evidence="1">
    <location>
        <begin position="227"/>
        <end position="248"/>
    </location>
</feature>
<dbReference type="GO" id="GO:0140268">
    <property type="term" value="C:endoplasmic reticulum-plasma membrane contact site"/>
    <property type="evidence" value="ECO:0007669"/>
    <property type="project" value="TreeGrafter"/>
</dbReference>
<dbReference type="AlphaFoldDB" id="A0A7I8VE71"/>
<dbReference type="GO" id="GO:0005789">
    <property type="term" value="C:endoplasmic reticulum membrane"/>
    <property type="evidence" value="ECO:0007669"/>
    <property type="project" value="TreeGrafter"/>
</dbReference>
<dbReference type="PANTHER" id="PTHR23319:SF13">
    <property type="entry name" value="GRAM DOMAIN-CONTAINING PROTEIN"/>
    <property type="match status" value="1"/>
</dbReference>
<reference evidence="3 4" key="1">
    <citation type="submission" date="2020-08" db="EMBL/GenBank/DDBJ databases">
        <authorList>
            <person name="Hejnol A."/>
        </authorList>
    </citation>
    <scope>NUCLEOTIDE SEQUENCE [LARGE SCALE GENOMIC DNA]</scope>
</reference>
<dbReference type="Pfam" id="PF02893">
    <property type="entry name" value="GRAM"/>
    <property type="match status" value="1"/>
</dbReference>
<evidence type="ECO:0000256" key="1">
    <source>
        <dbReference type="SAM" id="Phobius"/>
    </source>
</evidence>
<dbReference type="Proteomes" id="UP000549394">
    <property type="component" value="Unassembled WGS sequence"/>
</dbReference>
<accession>A0A7I8VE71</accession>
<dbReference type="InterPro" id="IPR004182">
    <property type="entry name" value="GRAM"/>
</dbReference>
<dbReference type="GO" id="GO:0032366">
    <property type="term" value="P:intracellular sterol transport"/>
    <property type="evidence" value="ECO:0007669"/>
    <property type="project" value="TreeGrafter"/>
</dbReference>
<name>A0A7I8VE71_9ANNE</name>
<protein>
    <submittedName>
        <fullName evidence="3">DgyrCDS2052</fullName>
    </submittedName>
</protein>
<dbReference type="Gene3D" id="2.30.29.30">
    <property type="entry name" value="Pleckstrin-homology domain (PH domain)/Phosphotyrosine-binding domain (PTB)"/>
    <property type="match status" value="1"/>
</dbReference>
<dbReference type="OrthoDB" id="74360at2759"/>
<keyword evidence="1" id="KW-0812">Transmembrane</keyword>
<sequence>MKLLCFSPESLIPEVQYRKDSKVHRSKNEKFHKLFPNVPSDELVINTFSCAYFGDILFQGFLYISSSYFCFYSKILGHETRLEIPLESVINITRERTAFVIPNAIGILSTQDKYVFGSLMARDKTYRLMINVWKTFLPNKKGLEEIEQEESSVGTQSDDESKQNLIELSVDSSDDSSNQCPNCGILQTESVSKLQVKEKSDCETSHKPGALHNEEKSNNFVINRTNLTLIVCSLLVVILSVSAFFLTVRLFNLQNQIEHGFGVDEITAAHSRNPYILNYNLKQIEHSANIHHLHSVLRANIDALKEVGDSLSHLATSSKHSKPTD</sequence>
<evidence type="ECO:0000313" key="4">
    <source>
        <dbReference type="Proteomes" id="UP000549394"/>
    </source>
</evidence>
<keyword evidence="1" id="KW-1133">Transmembrane helix</keyword>
<dbReference type="CDD" id="cd13220">
    <property type="entry name" value="PH-GRAM_GRAMDC"/>
    <property type="match status" value="1"/>
</dbReference>